<accession>U2FU95</accession>
<dbReference type="Proteomes" id="UP000006242">
    <property type="component" value="Unassembled WGS sequence"/>
</dbReference>
<evidence type="ECO:0000256" key="1">
    <source>
        <dbReference type="SAM" id="Phobius"/>
    </source>
</evidence>
<dbReference type="InterPro" id="IPR052894">
    <property type="entry name" value="AsmA-related"/>
</dbReference>
<keyword evidence="1" id="KW-1133">Transmembrane helix</keyword>
<sequence length="694" mass="73175">MKRAPKIGIGILGGLVLLVLLLVVFVLVFDFNRIKPLVNEQVSAALGRDFAINGDLGLDWERPEGEQGLAGWVPWPHVHAEDITLANADGFEGETMAEIARVDAWLAPLGLFAKRVSLPRIAFNRADAALIRQADGSDNWTFDIGNDSTGEDGDSAEGSGWSVDVDEIAFDKGTVHYRDATLDADIDLAVEPLAEAVPFAQITGDDSAVKTDPARVRDYVFGWTIDGSFRGAPLSGEGKIGGVLALKSDTTPFPVQADVSSGSTRVQVAGTIRQPLNFGGADLDVAFSGASLDNLYRLTGVTLPPTPAYSTRGHLTAEIDHAKGSTFAYRNFAGKIGDSDIGGNLSFDQTGERPKLSGELVSKQLLFADLAPLIGADSNEHKAERGESTRQPADKVLPVETFDTASWAAMDADVKFTAERIQHGDTLPLNDLYAHLVLDGGEILMDPLRFGIAKGELNTTVRLEGNKSPLAARADLHARRLQLDEIVPAVEALEGSLGEINADASFTGTGNSVAALLGGADGRLTVLIDRGAISRNLMELAGLNVGNYVVGKLFGDELVRINCAAADIPIDNGLATPTVFVFDTENAIVNITGDIDFGPESLDLTITPKSKGPRLFTLRSPLYVRGTFAEPSPGVKAAPLLARGAAAVALGVAATPAASLLALISPTGGEENQCGPVIERIRSTDANTENDNAG</sequence>
<feature type="domain" description="AsmA" evidence="2">
    <location>
        <begin position="1"/>
        <end position="578"/>
    </location>
</feature>
<organism evidence="3 4">
    <name type="scientific">Salinisphaera shabanensis E1L3A</name>
    <dbReference type="NCBI Taxonomy" id="1033802"/>
    <lineage>
        <taxon>Bacteria</taxon>
        <taxon>Pseudomonadati</taxon>
        <taxon>Pseudomonadota</taxon>
        <taxon>Gammaproteobacteria</taxon>
        <taxon>Salinisphaerales</taxon>
        <taxon>Salinisphaeraceae</taxon>
        <taxon>Salinisphaera</taxon>
    </lineage>
</organism>
<evidence type="ECO:0000313" key="4">
    <source>
        <dbReference type="Proteomes" id="UP000006242"/>
    </source>
</evidence>
<evidence type="ECO:0000313" key="3">
    <source>
        <dbReference type="EMBL" id="ERJ17943.1"/>
    </source>
</evidence>
<dbReference type="GO" id="GO:0090313">
    <property type="term" value="P:regulation of protein targeting to membrane"/>
    <property type="evidence" value="ECO:0007669"/>
    <property type="project" value="TreeGrafter"/>
</dbReference>
<dbReference type="PANTHER" id="PTHR30441:SF9">
    <property type="entry name" value="ASMA FAMILY PROTEIN YHJG"/>
    <property type="match status" value="1"/>
</dbReference>
<dbReference type="EMBL" id="AFNV02000026">
    <property type="protein sequence ID" value="ERJ17943.1"/>
    <property type="molecule type" value="Genomic_DNA"/>
</dbReference>
<dbReference type="eggNOG" id="COG2982">
    <property type="taxonomic scope" value="Bacteria"/>
</dbReference>
<feature type="transmembrane region" description="Helical" evidence="1">
    <location>
        <begin position="7"/>
        <end position="29"/>
    </location>
</feature>
<dbReference type="GO" id="GO:0005886">
    <property type="term" value="C:plasma membrane"/>
    <property type="evidence" value="ECO:0007669"/>
    <property type="project" value="TreeGrafter"/>
</dbReference>
<keyword evidence="4" id="KW-1185">Reference proteome</keyword>
<keyword evidence="1" id="KW-0472">Membrane</keyword>
<reference evidence="3 4" key="2">
    <citation type="journal article" date="2013" name="PLoS ONE">
        <title>INDIGO - INtegrated Data Warehouse of MIcrobial GenOmes with Examples from the Red Sea Extremophiles.</title>
        <authorList>
            <person name="Alam I."/>
            <person name="Antunes A."/>
            <person name="Kamau A.A."/>
            <person name="Ba Alawi W."/>
            <person name="Kalkatawi M."/>
            <person name="Stingl U."/>
            <person name="Bajic V.B."/>
        </authorList>
    </citation>
    <scope>NUCLEOTIDE SEQUENCE [LARGE SCALE GENOMIC DNA]</scope>
    <source>
        <strain evidence="3 4">E1L3A</strain>
    </source>
</reference>
<dbReference type="STRING" id="1033802.SSPSH_003305"/>
<gene>
    <name evidence="3" type="ORF">SSPSH_003305</name>
</gene>
<dbReference type="AlphaFoldDB" id="U2FU95"/>
<keyword evidence="1" id="KW-0812">Transmembrane</keyword>
<dbReference type="RefSeq" id="WP_006912057.1">
    <property type="nucleotide sequence ID" value="NZ_AFNV02000026.1"/>
</dbReference>
<name>U2FU95_9GAMM</name>
<dbReference type="InterPro" id="IPR007844">
    <property type="entry name" value="AsmA"/>
</dbReference>
<dbReference type="Pfam" id="PF05170">
    <property type="entry name" value="AsmA"/>
    <property type="match status" value="1"/>
</dbReference>
<comment type="caution">
    <text evidence="3">The sequence shown here is derived from an EMBL/GenBank/DDBJ whole genome shotgun (WGS) entry which is preliminary data.</text>
</comment>
<dbReference type="OrthoDB" id="5749006at2"/>
<dbReference type="PANTHER" id="PTHR30441">
    <property type="entry name" value="DUF748 DOMAIN-CONTAINING PROTEIN"/>
    <property type="match status" value="1"/>
</dbReference>
<protein>
    <submittedName>
        <fullName evidence="3">Exported protein</fullName>
    </submittedName>
</protein>
<proteinExistence type="predicted"/>
<reference evidence="3 4" key="1">
    <citation type="journal article" date="2011" name="J. Bacteriol.">
        <title>Genome sequence of Salinisphaera shabanensis, a gammaproteobacterium from the harsh, variable environment of the brine-seawater interface of the Shaban Deep in the Red Sea.</title>
        <authorList>
            <person name="Antunes A."/>
            <person name="Alam I."/>
            <person name="Bajic V.B."/>
            <person name="Stingl U."/>
        </authorList>
    </citation>
    <scope>NUCLEOTIDE SEQUENCE [LARGE SCALE GENOMIC DNA]</scope>
    <source>
        <strain evidence="3 4">E1L3A</strain>
    </source>
</reference>
<evidence type="ECO:0000259" key="2">
    <source>
        <dbReference type="Pfam" id="PF05170"/>
    </source>
</evidence>